<dbReference type="PANTHER" id="PTHR43649:SF31">
    <property type="entry name" value="SN-GLYCEROL-3-PHOSPHATE-BINDING PERIPLASMIC PROTEIN UGPB"/>
    <property type="match status" value="1"/>
</dbReference>
<comment type="subcellular location">
    <subcellularLocation>
        <location evidence="1">Cell envelope</location>
    </subcellularLocation>
</comment>
<dbReference type="CDD" id="cd14748">
    <property type="entry name" value="PBP2_UgpB"/>
    <property type="match status" value="1"/>
</dbReference>
<accession>A0A2J9PP26</accession>
<protein>
    <submittedName>
        <fullName evidence="6">ABC transporter substrate-binding protein</fullName>
    </submittedName>
</protein>
<evidence type="ECO:0000256" key="3">
    <source>
        <dbReference type="ARBA" id="ARBA00022448"/>
    </source>
</evidence>
<dbReference type="Proteomes" id="UP000192813">
    <property type="component" value="Unassembled WGS sequence"/>
</dbReference>
<dbReference type="GO" id="GO:0030313">
    <property type="term" value="C:cell envelope"/>
    <property type="evidence" value="ECO:0007669"/>
    <property type="project" value="UniProtKB-SubCell"/>
</dbReference>
<evidence type="ECO:0000256" key="2">
    <source>
        <dbReference type="ARBA" id="ARBA00008520"/>
    </source>
</evidence>
<dbReference type="Gene3D" id="3.40.190.10">
    <property type="entry name" value="Periplasmic binding protein-like II"/>
    <property type="match status" value="2"/>
</dbReference>
<evidence type="ECO:0000256" key="1">
    <source>
        <dbReference type="ARBA" id="ARBA00004196"/>
    </source>
</evidence>
<dbReference type="EMBL" id="NBTM02000001">
    <property type="protein sequence ID" value="PNL92093.1"/>
    <property type="molecule type" value="Genomic_DNA"/>
</dbReference>
<dbReference type="Pfam" id="PF13416">
    <property type="entry name" value="SBP_bac_8"/>
    <property type="match status" value="1"/>
</dbReference>
<dbReference type="SUPFAM" id="SSF53850">
    <property type="entry name" value="Periplasmic binding protein-like II"/>
    <property type="match status" value="1"/>
</dbReference>
<evidence type="ECO:0000313" key="6">
    <source>
        <dbReference type="EMBL" id="PNL92093.1"/>
    </source>
</evidence>
<gene>
    <name evidence="6" type="ORF">A6J77_007565</name>
</gene>
<keyword evidence="3" id="KW-0813">Transport</keyword>
<dbReference type="AlphaFoldDB" id="A0A2J9PP26"/>
<evidence type="ECO:0000256" key="4">
    <source>
        <dbReference type="ARBA" id="ARBA00022729"/>
    </source>
</evidence>
<dbReference type="InterPro" id="IPR050490">
    <property type="entry name" value="Bact_solute-bd_prot1"/>
</dbReference>
<evidence type="ECO:0000313" key="7">
    <source>
        <dbReference type="Proteomes" id="UP000192813"/>
    </source>
</evidence>
<name>A0A2J9PP26_9LACT</name>
<dbReference type="PROSITE" id="PS51257">
    <property type="entry name" value="PROKAR_LIPOPROTEIN"/>
    <property type="match status" value="1"/>
</dbReference>
<organism evidence="6 7">
    <name type="scientific">Aerococcus viridans</name>
    <dbReference type="NCBI Taxonomy" id="1377"/>
    <lineage>
        <taxon>Bacteria</taxon>
        <taxon>Bacillati</taxon>
        <taxon>Bacillota</taxon>
        <taxon>Bacilli</taxon>
        <taxon>Lactobacillales</taxon>
        <taxon>Aerococcaceae</taxon>
        <taxon>Aerococcus</taxon>
    </lineage>
</organism>
<dbReference type="InterPro" id="IPR006059">
    <property type="entry name" value="SBP"/>
</dbReference>
<evidence type="ECO:0000256" key="5">
    <source>
        <dbReference type="SAM" id="SignalP"/>
    </source>
</evidence>
<keyword evidence="4 5" id="KW-0732">Signal</keyword>
<sequence>MKFNKNIMRFGVGLLSAALLAACGNASAGSESSNSSTGAAEGETELVFWHGMGGSTGEALQKIVDQYNESQDEVFVNAQYQGTYDETLTKLRSSASGSDVGADLVQVFEQGMTFMIDSGLTVPVQDYVDESGFELGDLEENLLAYYTKDDTLYSMPFNSSTPLMYYNADLFEQAGIEEAPTTFEEIIEISPQLTEAGVEMPMSLTIYGWYIEQFINKTEEDMYNNGNGRDAAPTEVVFDQNGSMLRALETWKKAQDEGVAPNVGRTGGQAEFVSGQSAITLASTATLRQILTEVDGRFEVGTAYFPALSSEDEGGVSIGGASLWMIESEDEAKKDATWDFMQYLVTPEVQAQWNADTGYFPVNKNAHDEQVFKDNLAEFPQFQTAIDQLHDATPEDQGALSGVNQEARMYFEAELERLLNDEITAEEAVQNMADQTNAALENYNATNQ</sequence>
<feature type="signal peptide" evidence="5">
    <location>
        <begin position="1"/>
        <end position="28"/>
    </location>
</feature>
<feature type="chain" id="PRO_5014357831" evidence="5">
    <location>
        <begin position="29"/>
        <end position="448"/>
    </location>
</feature>
<dbReference type="PANTHER" id="PTHR43649">
    <property type="entry name" value="ARABINOSE-BINDING PROTEIN-RELATED"/>
    <property type="match status" value="1"/>
</dbReference>
<proteinExistence type="inferred from homology"/>
<reference evidence="7" key="1">
    <citation type="submission" date="2017-12" db="EMBL/GenBank/DDBJ databases">
        <title>FDA dAtabase for Regulatory Grade micrObial Sequences (FDA-ARGOS): Supporting development and validation of Infectious Disease Dx tests.</title>
        <authorList>
            <person name="Hoffmann M."/>
            <person name="Allard M."/>
            <person name="Evans P."/>
            <person name="Brown E."/>
            <person name="Tallon L."/>
            <person name="Sadzewicz L."/>
            <person name="Sengamalay N."/>
            <person name="Ott S."/>
            <person name="Godinez A."/>
            <person name="Nagaraj S."/>
            <person name="Vavikolanu K."/>
            <person name="Aluvathingal J."/>
            <person name="Nadendla S."/>
            <person name="Sichtig H."/>
        </authorList>
    </citation>
    <scope>NUCLEOTIDE SEQUENCE [LARGE SCALE GENOMIC DNA]</scope>
    <source>
        <strain evidence="7">FDAARGOS_249</strain>
    </source>
</reference>
<comment type="similarity">
    <text evidence="2">Belongs to the bacterial solute-binding protein 1 family.</text>
</comment>
<comment type="caution">
    <text evidence="6">The sequence shown here is derived from an EMBL/GenBank/DDBJ whole genome shotgun (WGS) entry which is preliminary data.</text>
</comment>
<dbReference type="RefSeq" id="WP_083069616.1">
    <property type="nucleotide sequence ID" value="NZ_JALXKY010000002.1"/>
</dbReference>